<protein>
    <submittedName>
        <fullName evidence="2">Uncharacterized protein</fullName>
    </submittedName>
</protein>
<dbReference type="EMBL" id="CAUJNA010003617">
    <property type="protein sequence ID" value="CAJ1406149.1"/>
    <property type="molecule type" value="Genomic_DNA"/>
</dbReference>
<feature type="transmembrane region" description="Helical" evidence="1">
    <location>
        <begin position="122"/>
        <end position="139"/>
    </location>
</feature>
<evidence type="ECO:0000256" key="1">
    <source>
        <dbReference type="SAM" id="Phobius"/>
    </source>
</evidence>
<keyword evidence="1" id="KW-1133">Transmembrane helix</keyword>
<comment type="caution">
    <text evidence="2">The sequence shown here is derived from an EMBL/GenBank/DDBJ whole genome shotgun (WGS) entry which is preliminary data.</text>
</comment>
<evidence type="ECO:0000313" key="2">
    <source>
        <dbReference type="EMBL" id="CAJ1406149.1"/>
    </source>
</evidence>
<proteinExistence type="predicted"/>
<keyword evidence="1" id="KW-0812">Transmembrane</keyword>
<name>A0AA36JJF7_9DINO</name>
<accession>A0AA36JJF7</accession>
<sequence>MSRPDAEAQAQQALTGYHQLAEEEGCFPCNLCHVCCRSLRRELSSAEGRLRVLLWCAAIAVALILFRGPLGDLLKVLVDVLEYILKPLLLFGDVIPPPVVEIFCVVAVGGTLMYLCAKWPQVAVPVAVTVLVSAAYVVLRCTLFNRPSEDADQDFCR</sequence>
<evidence type="ECO:0000313" key="3">
    <source>
        <dbReference type="Proteomes" id="UP001178507"/>
    </source>
</evidence>
<organism evidence="2 3">
    <name type="scientific">Effrenium voratum</name>
    <dbReference type="NCBI Taxonomy" id="2562239"/>
    <lineage>
        <taxon>Eukaryota</taxon>
        <taxon>Sar</taxon>
        <taxon>Alveolata</taxon>
        <taxon>Dinophyceae</taxon>
        <taxon>Suessiales</taxon>
        <taxon>Symbiodiniaceae</taxon>
        <taxon>Effrenium</taxon>
    </lineage>
</organism>
<dbReference type="AlphaFoldDB" id="A0AA36JJF7"/>
<gene>
    <name evidence="2" type="ORF">EVOR1521_LOCUS28184</name>
</gene>
<keyword evidence="3" id="KW-1185">Reference proteome</keyword>
<feature type="transmembrane region" description="Helical" evidence="1">
    <location>
        <begin position="88"/>
        <end position="115"/>
    </location>
</feature>
<keyword evidence="1" id="KW-0472">Membrane</keyword>
<feature type="transmembrane region" description="Helical" evidence="1">
    <location>
        <begin position="50"/>
        <end position="68"/>
    </location>
</feature>
<reference evidence="2" key="1">
    <citation type="submission" date="2023-08" db="EMBL/GenBank/DDBJ databases">
        <authorList>
            <person name="Chen Y."/>
            <person name="Shah S."/>
            <person name="Dougan E. K."/>
            <person name="Thang M."/>
            <person name="Chan C."/>
        </authorList>
    </citation>
    <scope>NUCLEOTIDE SEQUENCE</scope>
</reference>
<dbReference type="Proteomes" id="UP001178507">
    <property type="component" value="Unassembled WGS sequence"/>
</dbReference>